<name>A0ABV4BQR4_9CLOT</name>
<keyword evidence="1" id="KW-0175">Coiled coil</keyword>
<comment type="caution">
    <text evidence="3">The sequence shown here is derived from an EMBL/GenBank/DDBJ whole genome shotgun (WGS) entry which is preliminary data.</text>
</comment>
<feature type="coiled-coil region" evidence="1">
    <location>
        <begin position="119"/>
        <end position="153"/>
    </location>
</feature>
<evidence type="ECO:0000259" key="2">
    <source>
        <dbReference type="Pfam" id="PF11083"/>
    </source>
</evidence>
<evidence type="ECO:0000313" key="4">
    <source>
        <dbReference type="Proteomes" id="UP001564657"/>
    </source>
</evidence>
<sequence length="347" mass="38518">MEVNWTYTLSAKTELINNIRSTFVESVNKEALKQLNSIGKKIETDKPQILQLKYIIPEAMATVDSIKNHISKENSNSENLQKYLSEVQTDLPKLSQPINNLYDIVAQERTLTLSTKQSINSAQSDLDKDINEIESKENQLQLLLNNLQNMNDANIGASSASSMIDNLNGLNNSLIDKVNTDIRILNTINKIMPANSVSDLIDSLESLKNSLNTEKGYLTQLKMLINSNSSKDNINGIINQLSALSMGISTNISNVPDRFYSGIYEAMNLLSDELEVGLDSIDSVLDTTQNLVPELNVLANSGISNSKNLINQRNKLDKKFTDIQNKLNKLSGKIKELNNKCNGKEPG</sequence>
<gene>
    <name evidence="3" type="ORF">AB8U03_13120</name>
</gene>
<evidence type="ECO:0000313" key="3">
    <source>
        <dbReference type="EMBL" id="MEY8001116.1"/>
    </source>
</evidence>
<proteinExistence type="predicted"/>
<evidence type="ECO:0000256" key="1">
    <source>
        <dbReference type="SAM" id="Coils"/>
    </source>
</evidence>
<keyword evidence="4" id="KW-1185">Reference proteome</keyword>
<dbReference type="Pfam" id="PF11083">
    <property type="entry name" value="Relaxase_C"/>
    <property type="match status" value="1"/>
</dbReference>
<dbReference type="InterPro" id="IPR021112">
    <property type="entry name" value="LtrB_C"/>
</dbReference>
<accession>A0ABV4BQR4</accession>
<protein>
    <recommendedName>
        <fullName evidence="2">Group II intron-interrupted relaxase LtrB C-terminal domain-containing protein</fullName>
    </recommendedName>
</protein>
<dbReference type="Proteomes" id="UP001564657">
    <property type="component" value="Unassembled WGS sequence"/>
</dbReference>
<organism evidence="3 4">
    <name type="scientific">Clostridium moutaii</name>
    <dbReference type="NCBI Taxonomy" id="3240932"/>
    <lineage>
        <taxon>Bacteria</taxon>
        <taxon>Bacillati</taxon>
        <taxon>Bacillota</taxon>
        <taxon>Clostridia</taxon>
        <taxon>Eubacteriales</taxon>
        <taxon>Clostridiaceae</taxon>
        <taxon>Clostridium</taxon>
    </lineage>
</organism>
<dbReference type="EMBL" id="JBGEWD010000013">
    <property type="protein sequence ID" value="MEY8001116.1"/>
    <property type="molecule type" value="Genomic_DNA"/>
</dbReference>
<reference evidence="3 4" key="1">
    <citation type="submission" date="2024-08" db="EMBL/GenBank/DDBJ databases">
        <title>Clostridium lapicellarii sp. nov., and Clostridium renhuaiense sp. nov., two species isolated from the mud in a fermentation cellar used for producing sauce-flavour Chinese liquors.</title>
        <authorList>
            <person name="Yang F."/>
            <person name="Wang H."/>
            <person name="Chen L.Q."/>
            <person name="Zhou N."/>
            <person name="Lu J.J."/>
            <person name="Pu X.X."/>
            <person name="Wan B."/>
            <person name="Wang L."/>
            <person name="Liu S.J."/>
        </authorList>
    </citation>
    <scope>NUCLEOTIDE SEQUENCE [LARGE SCALE GENOMIC DNA]</scope>
    <source>
        <strain evidence="3 4">MT-5</strain>
    </source>
</reference>
<feature type="domain" description="Group II intron-interrupted relaxase LtrB C-terminal" evidence="2">
    <location>
        <begin position="287"/>
        <end position="339"/>
    </location>
</feature>
<dbReference type="RefSeq" id="WP_369705011.1">
    <property type="nucleotide sequence ID" value="NZ_JBGEWD010000013.1"/>
</dbReference>